<dbReference type="EMBL" id="LKET01000028">
    <property type="protein sequence ID" value="KPU44929.1"/>
    <property type="molecule type" value="Genomic_DNA"/>
</dbReference>
<dbReference type="AlphaFoldDB" id="A0A0P8YYQ6"/>
<gene>
    <name evidence="2" type="ORF">OXPF_14070</name>
</gene>
<accession>A0A0P8YYQ6</accession>
<dbReference type="RefSeq" id="WP_054874479.1">
    <property type="nucleotide sequence ID" value="NZ_LKET01000028.1"/>
</dbReference>
<evidence type="ECO:0000256" key="1">
    <source>
        <dbReference type="SAM" id="Phobius"/>
    </source>
</evidence>
<evidence type="ECO:0000313" key="3">
    <source>
        <dbReference type="Proteomes" id="UP000050326"/>
    </source>
</evidence>
<dbReference type="Proteomes" id="UP000050326">
    <property type="component" value="Unassembled WGS sequence"/>
</dbReference>
<keyword evidence="3" id="KW-1185">Reference proteome</keyword>
<keyword evidence="1" id="KW-1133">Transmembrane helix</keyword>
<organism evidence="2 3">
    <name type="scientific">Oxobacter pfennigii</name>
    <dbReference type="NCBI Taxonomy" id="36849"/>
    <lineage>
        <taxon>Bacteria</taxon>
        <taxon>Bacillati</taxon>
        <taxon>Bacillota</taxon>
        <taxon>Clostridia</taxon>
        <taxon>Eubacteriales</taxon>
        <taxon>Clostridiaceae</taxon>
        <taxon>Oxobacter</taxon>
    </lineage>
</organism>
<feature type="transmembrane region" description="Helical" evidence="1">
    <location>
        <begin position="7"/>
        <end position="24"/>
    </location>
</feature>
<evidence type="ECO:0000313" key="2">
    <source>
        <dbReference type="EMBL" id="KPU44929.1"/>
    </source>
</evidence>
<dbReference type="STRING" id="36849.OXPF_14070"/>
<evidence type="ECO:0008006" key="4">
    <source>
        <dbReference type="Google" id="ProtNLM"/>
    </source>
</evidence>
<keyword evidence="1" id="KW-0472">Membrane</keyword>
<proteinExistence type="predicted"/>
<dbReference type="Gene3D" id="3.30.70.60">
    <property type="match status" value="1"/>
</dbReference>
<name>A0A0P8YYQ6_9CLOT</name>
<protein>
    <recommendedName>
        <fullName evidence="4">Pilus assembly protein, PilO</fullName>
    </recommendedName>
</protein>
<reference evidence="2 3" key="1">
    <citation type="submission" date="2015-09" db="EMBL/GenBank/DDBJ databases">
        <title>Genome sequence of Oxobacter pfennigii DSM 3222.</title>
        <authorList>
            <person name="Poehlein A."/>
            <person name="Bengelsdorf F.R."/>
            <person name="Schiel-Bengelsdorf B."/>
            <person name="Duerre P."/>
            <person name="Daniel R."/>
        </authorList>
    </citation>
    <scope>NUCLEOTIDE SEQUENCE [LARGE SCALE GENOMIC DNA]</scope>
    <source>
        <strain evidence="2 3">DSM 3222</strain>
    </source>
</reference>
<dbReference type="InterPro" id="IPR014717">
    <property type="entry name" value="Transl_elong_EF1B/ribsomal_bS6"/>
</dbReference>
<sequence length="206" mass="23945">MILSKRENILVFLSSISLFVFLYYQSILEPLIKNTVNTYNTLETNRQILNDLKLKKENMDTLTSQVDLLAVQALKYDDYIPPFRKISDIIKEIEAIALESSCTIEKLNIGTPLNNDNETENINEAFLLSTLNYNIRGEYKSIISFLNKIEYNINKMSADNLTIIRDENAESLIAILDINFLYLKEEDSYFYDYPIQGMTSKENMFE</sequence>
<comment type="caution">
    <text evidence="2">The sequence shown here is derived from an EMBL/GenBank/DDBJ whole genome shotgun (WGS) entry which is preliminary data.</text>
</comment>
<keyword evidence="1" id="KW-0812">Transmembrane</keyword>